<protein>
    <submittedName>
        <fullName evidence="5">Monooxygenase</fullName>
    </submittedName>
</protein>
<dbReference type="InterPro" id="IPR037069">
    <property type="entry name" value="AcylCoA_DH/ox_N_sf"/>
</dbReference>
<dbReference type="Proteomes" id="UP000030460">
    <property type="component" value="Unassembled WGS sequence"/>
</dbReference>
<keyword evidence="5" id="KW-0503">Monooxygenase</keyword>
<feature type="domain" description="Acyl-CoA oxidase/dehydrogenase middle" evidence="3">
    <location>
        <begin position="148"/>
        <end position="220"/>
    </location>
</feature>
<comment type="caution">
    <text evidence="5">The sequence shown here is derived from an EMBL/GenBank/DDBJ whole genome shotgun (WGS) entry which is preliminary data.</text>
</comment>
<dbReference type="InterPro" id="IPR013107">
    <property type="entry name" value="Acyl-CoA_DH_C"/>
</dbReference>
<evidence type="ECO:0000256" key="1">
    <source>
        <dbReference type="ARBA" id="ARBA00022630"/>
    </source>
</evidence>
<dbReference type="RefSeq" id="WP_052148197.1">
    <property type="nucleotide sequence ID" value="NZ_CADFGF010000006.1"/>
</dbReference>
<sequence>MTALNLASTGTVTPALSLGTDYERLASRFRPIFARIAEGVLERERDRRLPHEQIEWLKAAGFGAVRVPLELGGAGASLPQLIELLIELAEADSNLPQALRGHFAFVEDRLNAEPGPARDVWFKRFVAGELVGNAWTEVGSVEIGDVITRVSRDGERWVVNGEKYYSTGSIFADWIDVFARRDDTGEDVIAAVRARQPGVTHRDDWDGFGQRTTGSGTTTFVSAEVDEIDIIDFSTRFKYQTAFYQLVLLAVLVGTGRAALRDISQEVRLRRRIFSHGNAPSFAQDAQIQQVVGQVSSLVFAAEAAAVRAAQASQRAYEARFGGNEQAEHAANVDAELDSARGQSAIADLVLRATTLLFNALGASGTSEQKRLDRHWRNARTAASHNPVVFKERIVGDREINGTEPPYVWAIGAGPAVAQKAA</sequence>
<dbReference type="AlphaFoldDB" id="A0A8T6ZH97"/>
<dbReference type="PIRSF" id="PIRSF016578">
    <property type="entry name" value="HsaA"/>
    <property type="match status" value="1"/>
</dbReference>
<accession>A0A8T6ZH97</accession>
<evidence type="ECO:0000259" key="3">
    <source>
        <dbReference type="Pfam" id="PF02770"/>
    </source>
</evidence>
<dbReference type="Gene3D" id="2.40.110.10">
    <property type="entry name" value="Butyryl-CoA Dehydrogenase, subunit A, domain 2"/>
    <property type="match status" value="1"/>
</dbReference>
<evidence type="ECO:0000313" key="6">
    <source>
        <dbReference type="Proteomes" id="UP000030460"/>
    </source>
</evidence>
<dbReference type="SUPFAM" id="SSF56645">
    <property type="entry name" value="Acyl-CoA dehydrogenase NM domain-like"/>
    <property type="match status" value="1"/>
</dbReference>
<dbReference type="GO" id="GO:0050660">
    <property type="term" value="F:flavin adenine dinucleotide binding"/>
    <property type="evidence" value="ECO:0007669"/>
    <property type="project" value="InterPro"/>
</dbReference>
<dbReference type="Gene3D" id="1.20.140.10">
    <property type="entry name" value="Butyryl-CoA Dehydrogenase, subunit A, domain 3"/>
    <property type="match status" value="1"/>
</dbReference>
<keyword evidence="1" id="KW-0285">Flavoprotein</keyword>
<dbReference type="GO" id="GO:0016712">
    <property type="term" value="F:oxidoreductase activity, acting on paired donors, with incorporation or reduction of molecular oxygen, reduced flavin or flavoprotein as one donor, and incorporation of one atom of oxygen"/>
    <property type="evidence" value="ECO:0007669"/>
    <property type="project" value="TreeGrafter"/>
</dbReference>
<proteinExistence type="predicted"/>
<feature type="domain" description="Acyl-CoA dehydrogenase C-terminal" evidence="4">
    <location>
        <begin position="247"/>
        <end position="386"/>
    </location>
</feature>
<reference evidence="5" key="1">
    <citation type="journal article" date="2015" name="Genome Announc.">
        <title>Draft Genome Sequence of the Polyhydroxyalkanoate-Producing Bacterium Burkholderia sacchari LMG 19450 Isolated from Brazilian Sugarcane Plantation Soil.</title>
        <authorList>
            <person name="Alexandrino P.M."/>
            <person name="Mendonca T.T."/>
            <person name="Guaman Bautista L.P."/>
            <person name="Cherix J."/>
            <person name="Lozano-Sakalauskas G.C."/>
            <person name="Fujita A."/>
            <person name="Ramos Filho E."/>
            <person name="Long P."/>
            <person name="Padilla G."/>
            <person name="Taciro M.K."/>
            <person name="Gomez J.G."/>
            <person name="Silva L.F."/>
        </authorList>
    </citation>
    <scope>NUCLEOTIDE SEQUENCE</scope>
    <source>
        <strain evidence="5">LMG 19450</strain>
    </source>
</reference>
<dbReference type="InterPro" id="IPR050741">
    <property type="entry name" value="Acyl-CoA_dehydrogenase"/>
</dbReference>
<dbReference type="EMBL" id="JTDB02000006">
    <property type="protein sequence ID" value="NLP63620.1"/>
    <property type="molecule type" value="Genomic_DNA"/>
</dbReference>
<evidence type="ECO:0000313" key="5">
    <source>
        <dbReference type="EMBL" id="NLP63620.1"/>
    </source>
</evidence>
<evidence type="ECO:0000256" key="2">
    <source>
        <dbReference type="ARBA" id="ARBA00023002"/>
    </source>
</evidence>
<dbReference type="InterPro" id="IPR006091">
    <property type="entry name" value="Acyl-CoA_Oxase/DH_mid-dom"/>
</dbReference>
<organism evidence="5 6">
    <name type="scientific">Paraburkholderia sacchari</name>
    <dbReference type="NCBI Taxonomy" id="159450"/>
    <lineage>
        <taxon>Bacteria</taxon>
        <taxon>Pseudomonadati</taxon>
        <taxon>Pseudomonadota</taxon>
        <taxon>Betaproteobacteria</taxon>
        <taxon>Burkholderiales</taxon>
        <taxon>Burkholderiaceae</taxon>
        <taxon>Paraburkholderia</taxon>
    </lineage>
</organism>
<dbReference type="GO" id="GO:0005737">
    <property type="term" value="C:cytoplasm"/>
    <property type="evidence" value="ECO:0007669"/>
    <property type="project" value="TreeGrafter"/>
</dbReference>
<dbReference type="PANTHER" id="PTHR48083:SF19">
    <property type="entry name" value="FLAVIN-DEPENDENT MONOOXYGENASE, OXYGENASE SUBUNIT HSAA"/>
    <property type="match status" value="1"/>
</dbReference>
<dbReference type="Pfam" id="PF08028">
    <property type="entry name" value="Acyl-CoA_dh_2"/>
    <property type="match status" value="1"/>
</dbReference>
<keyword evidence="6" id="KW-1185">Reference proteome</keyword>
<gene>
    <name evidence="5" type="ORF">NH14_021120</name>
</gene>
<dbReference type="Gene3D" id="1.10.540.10">
    <property type="entry name" value="Acyl-CoA dehydrogenase/oxidase, N-terminal domain"/>
    <property type="match status" value="1"/>
</dbReference>
<dbReference type="InterPro" id="IPR009100">
    <property type="entry name" value="AcylCoA_DH/oxidase_NM_dom_sf"/>
</dbReference>
<dbReference type="OrthoDB" id="6184213at2"/>
<dbReference type="SUPFAM" id="SSF47203">
    <property type="entry name" value="Acyl-CoA dehydrogenase C-terminal domain-like"/>
    <property type="match status" value="1"/>
</dbReference>
<reference evidence="5" key="2">
    <citation type="submission" date="2020-04" db="EMBL/GenBank/DDBJ databases">
        <authorList>
            <person name="Alexandrino P."/>
            <person name="Mendonca T."/>
            <person name="Guaman L."/>
            <person name="Cherix J."/>
            <person name="Lozano-Sakalauskas G."/>
            <person name="Fujita A."/>
            <person name="Filho E.R."/>
            <person name="Long P."/>
            <person name="Padilla G."/>
            <person name="Taciro M.K."/>
            <person name="Gomez J.G."/>
            <person name="Silva L.F."/>
            <person name="Torres M."/>
        </authorList>
    </citation>
    <scope>NUCLEOTIDE SEQUENCE</scope>
    <source>
        <strain evidence="5">LMG 19450</strain>
    </source>
</reference>
<dbReference type="InterPro" id="IPR036250">
    <property type="entry name" value="AcylCo_DH-like_C"/>
</dbReference>
<name>A0A8T6ZH97_9BURK</name>
<dbReference type="InterPro" id="IPR046373">
    <property type="entry name" value="Acyl-CoA_Oxase/DH_mid-dom_sf"/>
</dbReference>
<evidence type="ECO:0000259" key="4">
    <source>
        <dbReference type="Pfam" id="PF08028"/>
    </source>
</evidence>
<dbReference type="Pfam" id="PF02770">
    <property type="entry name" value="Acyl-CoA_dh_M"/>
    <property type="match status" value="1"/>
</dbReference>
<dbReference type="PANTHER" id="PTHR48083">
    <property type="entry name" value="MEDIUM-CHAIN SPECIFIC ACYL-COA DEHYDROGENASE, MITOCHONDRIAL-RELATED"/>
    <property type="match status" value="1"/>
</dbReference>
<dbReference type="GO" id="GO:0033539">
    <property type="term" value="P:fatty acid beta-oxidation using acyl-CoA dehydrogenase"/>
    <property type="evidence" value="ECO:0007669"/>
    <property type="project" value="TreeGrafter"/>
</dbReference>
<dbReference type="GO" id="GO:0003995">
    <property type="term" value="F:acyl-CoA dehydrogenase activity"/>
    <property type="evidence" value="ECO:0007669"/>
    <property type="project" value="TreeGrafter"/>
</dbReference>
<keyword evidence="2" id="KW-0560">Oxidoreductase</keyword>